<dbReference type="InterPro" id="IPR008964">
    <property type="entry name" value="Invasin/intimin_cell_adhesion"/>
</dbReference>
<evidence type="ECO:0000256" key="2">
    <source>
        <dbReference type="ARBA" id="ARBA00023026"/>
    </source>
</evidence>
<reference evidence="4" key="2">
    <citation type="submission" date="2020-07" db="EMBL/GenBank/DDBJ databases">
        <authorList>
            <person name="Lood C."/>
            <person name="Girard L."/>
        </authorList>
    </citation>
    <scope>NUCLEOTIDE SEQUENCE</scope>
    <source>
        <strain evidence="4">SWRI12</strain>
    </source>
</reference>
<dbReference type="InterPro" id="IPR013783">
    <property type="entry name" value="Ig-like_fold"/>
</dbReference>
<keyword evidence="6" id="KW-1185">Reference proteome</keyword>
<dbReference type="Pfam" id="PF02369">
    <property type="entry name" value="Big_1"/>
    <property type="match status" value="1"/>
</dbReference>
<evidence type="ECO:0000259" key="3">
    <source>
        <dbReference type="Pfam" id="PF02369"/>
    </source>
</evidence>
<gene>
    <name evidence="5" type="ORF">HU715_017790</name>
    <name evidence="4" type="ORF">HU715_03710</name>
</gene>
<feature type="domain" description="Big-1" evidence="3">
    <location>
        <begin position="1224"/>
        <end position="1291"/>
    </location>
</feature>
<dbReference type="Pfam" id="PF03538">
    <property type="entry name" value="VRP1"/>
    <property type="match status" value="1"/>
</dbReference>
<dbReference type="Proteomes" id="UP000636518">
    <property type="component" value="Unassembled WGS sequence"/>
</dbReference>
<dbReference type="InterPro" id="IPR003344">
    <property type="entry name" value="Big_1_dom"/>
</dbReference>
<protein>
    <recommendedName>
        <fullName evidence="3">Big-1 domain-containing protein</fullName>
    </recommendedName>
</protein>
<dbReference type="RefSeq" id="WP_186705101.1">
    <property type="nucleotide sequence ID" value="NZ_JABWRB020000002.1"/>
</dbReference>
<comment type="caution">
    <text evidence="4">The sequence shown here is derived from an EMBL/GenBank/DDBJ whole genome shotgun (WGS) entry which is preliminary data.</text>
</comment>
<reference evidence="5" key="3">
    <citation type="submission" date="2021-06" db="EMBL/GenBank/DDBJ databases">
        <title>Updating the genus Pseudomonas: Description of 43 new species and partition of the Pseudomonas putida group.</title>
        <authorList>
            <person name="Girard L."/>
            <person name="Lood C."/>
            <person name="Vandamme P."/>
            <person name="Rokni-Zadeh H."/>
            <person name="Van Noort V."/>
            <person name="Hofte M."/>
            <person name="Lavigne R."/>
            <person name="De Mot R."/>
        </authorList>
    </citation>
    <scope>NUCLEOTIDE SEQUENCE</scope>
    <source>
        <strain evidence="5">SWRI12</strain>
    </source>
</reference>
<evidence type="ECO:0000256" key="1">
    <source>
        <dbReference type="ARBA" id="ARBA00010116"/>
    </source>
</evidence>
<evidence type="ECO:0000313" key="4">
    <source>
        <dbReference type="EMBL" id="MBC3388752.1"/>
    </source>
</evidence>
<keyword evidence="2" id="KW-0843">Virulence</keyword>
<evidence type="ECO:0000313" key="5">
    <source>
        <dbReference type="EMBL" id="MBV4497199.1"/>
    </source>
</evidence>
<name>A0A923F9P3_9PSED</name>
<proteinExistence type="inferred from homology"/>
<organism evidence="4">
    <name type="scientific">Pseudomonas zanjanensis</name>
    <dbReference type="NCBI Taxonomy" id="2745496"/>
    <lineage>
        <taxon>Bacteria</taxon>
        <taxon>Pseudomonadati</taxon>
        <taxon>Pseudomonadota</taxon>
        <taxon>Gammaproteobacteria</taxon>
        <taxon>Pseudomonadales</taxon>
        <taxon>Pseudomonadaceae</taxon>
        <taxon>Pseudomonas</taxon>
    </lineage>
</organism>
<dbReference type="EMBL" id="JABWRB010000003">
    <property type="protein sequence ID" value="MBC3388752.1"/>
    <property type="molecule type" value="Genomic_DNA"/>
</dbReference>
<reference evidence="4 6" key="1">
    <citation type="journal article" date="2020" name="Microorganisms">
        <title>Reliable Identification of Environmental Pseudomonas Isolates Using the rpoD Gene.</title>
        <authorList>
            <consortium name="The Broad Institute Genome Sequencing Platform"/>
            <person name="Girard L."/>
            <person name="Lood C."/>
            <person name="Rokni-Zadeh H."/>
            <person name="van Noort V."/>
            <person name="Lavigne R."/>
            <person name="De Mot R."/>
        </authorList>
    </citation>
    <scope>NUCLEOTIDE SEQUENCE</scope>
    <source>
        <strain evidence="4 6">SWRI12</strain>
    </source>
</reference>
<dbReference type="Gene3D" id="2.60.40.10">
    <property type="entry name" value="Immunoglobulins"/>
    <property type="match status" value="2"/>
</dbReference>
<comment type="similarity">
    <text evidence="1">Belongs to the intimin/invasin family.</text>
</comment>
<accession>A0A923F9P3</accession>
<dbReference type="EMBL" id="JABWRB020000002">
    <property type="protein sequence ID" value="MBV4497199.1"/>
    <property type="molecule type" value="Genomic_DNA"/>
</dbReference>
<dbReference type="SUPFAM" id="SSF49373">
    <property type="entry name" value="Invasin/intimin cell-adhesion fragments"/>
    <property type="match status" value="2"/>
</dbReference>
<sequence length="1641" mass="180146">MPSDRLLPSNPDPSASRAPLTTTMAGLLNPSGSETINAIVAQAGSILELARGRPERWLAQGLRSGPAQELHERAMSAAIWIVRQYRERELRGADSLTYDVHRGFASLTDGARYDMEFDEDWSNMARPNAIEARTSPVAYLVSLYKKVLSLEQAGGEDKRYRLEVRRPDIAAQLLDSAAMTRECSVLSLSTKILEASLLSAGRSSDPDAVEADKLLASARYPLSMPYEHWVEQLEVILSLFDQSVSAFGELARATDPDFHYFALPGMQTDRGDDTFLLSLPIGPARRELLLEARFNGAQPTNEAQIADFYWTTYRVYSKSSLEDSAEFCTRTGATREALPGLFAVGEQAPTLSPHVSPSTVSQQEPGPQDFGAVYINGATPPAIELRATDETRRVHLRELPEDMETVPVNPPVQLENLTNDHADRIHRLMRLSRWLGTSFREMDQLIVAAHRAEKKTGTPQITRNTLKVLGIFCEMRTRYGVTAEDFAAWLDKVSIFGAGEMLPQYDRIFVNHGLLGRPLILDDSPFSARVEDNMDERGRETVQAICASLGLDTSEYTYMARVVASAYDPPQLTRNLEILSSFYRIASIARYLQVPPTVLIGLVQTLGQTGPILKQIAGVPSIDALPSLGATDFTAALMAVVECVRWCRDKGIDLAWLVQALRSNTTVPVASDSERQLVFSLHTSLEGLRITNEVLRQAGVPTTLDNMDTKVGIDWVSALTDVVDAQGIVLDGVSGSDTDYALSIRNIVADVVERLASNEDLIREDRGEADTLKNMVVESVTAVILRMRASQRALVEEHLATYLAISSDLVLPLMDWADQSVYDILRWVWETDGVVTPAASLLAMALQRLSRSDPVARRLRAAVLPKDAAFMGEEDDLENWSNVDVMLQKLGSLRRLADIARQFELDGEFLSRHAANKRQVEGWTDAPDLFGFRPGLDDSGAITLATLYHLQTYRDVASRMQASPSALMDYLSLVNDPQAFDPDLFIESEDYARLMQDAAAVKVAEMLGLSAREVLEAVRFIAPSGVLTQLSQFNGLIRMLEMARTSELSILALHELGGLPVSANTEDYRNAVQYALGSLYAGRLQLGGSGNAPEVGQATTSETSVDRTRLVANALELDPVKAQARYRLLVRDLSGKPLVNIRVRWALTGPGVLDSDISHTDFDGVVNVTLTSASQMGIATVFAIIGLDQRIAMPTVTIDCDEETLGLRQPRPEEDGAPKLAGRRESFELSATVYDDFGNRGRNRRVRWSVVEGAGQFKKDTTIADASGVARAQLFSNEEGITKVQATLGAERTLQGFATFRFIDAPYIDKNLYRLRFRGPNVLGQDVTIACRVLSLSGAGKSEAQIDWHVQFADGTEYTPSAVAVSDSDGYAVFELPASELKEGAMTVRASLLPPSRQADREDTFEQTMVILPVPRLAAASPAHVLVIAQAGEVVHMRVRVEAEVEPAGFEGVGEYPVQWMMDDADGPKETRTDSEGMAVFAVPIDLAGEYALTATLDALDGQVVSFTIKVLAEPNWQFTLTRVDQKATEAESDSLTFVVGQRYTLTLVDTSDASDRTDRKIALTWSGVNPVGQGLVANPSFLQMRELPGNGLLSWQIDCRQLPDPRAVFSIGAALQGTRYSRILRTKIQWDGQSSRRPGS</sequence>
<dbReference type="InterPro" id="IPR018003">
    <property type="entry name" value="Insecticidal_toxin/plasmid_vir"/>
</dbReference>
<evidence type="ECO:0000313" key="6">
    <source>
        <dbReference type="Proteomes" id="UP000636518"/>
    </source>
</evidence>